<dbReference type="GO" id="GO:0003677">
    <property type="term" value="F:DNA binding"/>
    <property type="evidence" value="ECO:0007669"/>
    <property type="project" value="InterPro"/>
</dbReference>
<dbReference type="Proteomes" id="UP000642125">
    <property type="component" value="Unassembled WGS sequence"/>
</dbReference>
<dbReference type="InterPro" id="IPR010359">
    <property type="entry name" value="IrrE_HExxH"/>
</dbReference>
<dbReference type="InterPro" id="IPR001387">
    <property type="entry name" value="Cro/C1-type_HTH"/>
</dbReference>
<protein>
    <recommendedName>
        <fullName evidence="2">HTH cro/C1-type domain-containing protein</fullName>
    </recommendedName>
</protein>
<dbReference type="SMART" id="SM00530">
    <property type="entry name" value="HTH_XRE"/>
    <property type="match status" value="1"/>
</dbReference>
<keyword evidence="4" id="KW-1185">Reference proteome</keyword>
<dbReference type="AlphaFoldDB" id="A0A919P5J3"/>
<dbReference type="SUPFAM" id="SSF47413">
    <property type="entry name" value="lambda repressor-like DNA-binding domains"/>
    <property type="match status" value="1"/>
</dbReference>
<comment type="caution">
    <text evidence="3">The sequence shown here is derived from an EMBL/GenBank/DDBJ whole genome shotgun (WGS) entry which is preliminary data.</text>
</comment>
<dbReference type="Pfam" id="PF06114">
    <property type="entry name" value="Peptidase_M78"/>
    <property type="match status" value="1"/>
</dbReference>
<evidence type="ECO:0000313" key="3">
    <source>
        <dbReference type="EMBL" id="GIG34739.1"/>
    </source>
</evidence>
<dbReference type="PANTHER" id="PTHR43236:SF2">
    <property type="entry name" value="BLL0069 PROTEIN"/>
    <property type="match status" value="1"/>
</dbReference>
<sequence>MSHVGVTLGVMAAIPALVEPTMLRWARQTQGYSVLAAARKIGIDEDKLAACEAGYERLTIEQLRKAAKAYRRSLAVFFLDTPPEGIDTLRDFRRVAGSESGEWSPELHTEFRRAQQQRDWLIDLLESEDTPVPTAWSLPSSEVARLSDAQLASRIRSHLEGLAGSSGPTTSDRYAHSSFWVSTLEDSGVLVLHTSGGGVATQEMRAMSLYFDRVPVIVLNGSDAVRARTFSLVHEYVHLLLHADGLCDMVTTTRATNPNTALEARCNAVAAEVLMPAAAVRAATESLRGRPVDEWTYERIASAAVRFGTSAEALLLRLVNLGLASRSLYEQRREDFQRAYVEQERSAATGGDFYRTKARDIGKGYVRRVAGAHRRKVIDSFTAATYLDVKVGQITRLAEAAGFASASGR</sequence>
<accession>A0A919P5J3</accession>
<dbReference type="CDD" id="cd00093">
    <property type="entry name" value="HTH_XRE"/>
    <property type="match status" value="1"/>
</dbReference>
<evidence type="ECO:0000256" key="1">
    <source>
        <dbReference type="ARBA" id="ARBA00007227"/>
    </source>
</evidence>
<dbReference type="PANTHER" id="PTHR43236">
    <property type="entry name" value="ANTITOXIN HIGA1"/>
    <property type="match status" value="1"/>
</dbReference>
<name>A0A919P5J3_9CELL</name>
<feature type="domain" description="HTH cro/C1-type" evidence="2">
    <location>
        <begin position="22"/>
        <end position="77"/>
    </location>
</feature>
<dbReference type="InterPro" id="IPR010982">
    <property type="entry name" value="Lambda_DNA-bd_dom_sf"/>
</dbReference>
<comment type="similarity">
    <text evidence="1">Belongs to the short-chain fatty acyl-CoA assimilation regulator (ScfR) family.</text>
</comment>
<evidence type="ECO:0000259" key="2">
    <source>
        <dbReference type="SMART" id="SM00530"/>
    </source>
</evidence>
<dbReference type="EMBL" id="BONO01000001">
    <property type="protein sequence ID" value="GIG34739.1"/>
    <property type="molecule type" value="Genomic_DNA"/>
</dbReference>
<dbReference type="Gene3D" id="1.10.260.40">
    <property type="entry name" value="lambda repressor-like DNA-binding domains"/>
    <property type="match status" value="1"/>
</dbReference>
<evidence type="ECO:0000313" key="4">
    <source>
        <dbReference type="Proteomes" id="UP000642125"/>
    </source>
</evidence>
<organism evidence="3 4">
    <name type="scientific">Cellulomonas pakistanensis</name>
    <dbReference type="NCBI Taxonomy" id="992287"/>
    <lineage>
        <taxon>Bacteria</taxon>
        <taxon>Bacillati</taxon>
        <taxon>Actinomycetota</taxon>
        <taxon>Actinomycetes</taxon>
        <taxon>Micrococcales</taxon>
        <taxon>Cellulomonadaceae</taxon>
        <taxon>Cellulomonas</taxon>
    </lineage>
</organism>
<dbReference type="InterPro" id="IPR052345">
    <property type="entry name" value="Rad_response_metalloprotease"/>
</dbReference>
<reference evidence="3" key="1">
    <citation type="submission" date="2021-01" db="EMBL/GenBank/DDBJ databases">
        <title>Whole genome shotgun sequence of Cellulomonas pakistanensis NBRC 110800.</title>
        <authorList>
            <person name="Komaki H."/>
            <person name="Tamura T."/>
        </authorList>
    </citation>
    <scope>NUCLEOTIDE SEQUENCE</scope>
    <source>
        <strain evidence="3">NBRC 110800</strain>
    </source>
</reference>
<gene>
    <name evidence="3" type="ORF">Cpa01nite_01200</name>
</gene>
<dbReference type="Gene3D" id="1.10.10.2910">
    <property type="match status" value="1"/>
</dbReference>
<proteinExistence type="inferred from homology"/>